<comment type="caution">
    <text evidence="1">The sequence shown here is derived from an EMBL/GenBank/DDBJ whole genome shotgun (WGS) entry which is preliminary data.</text>
</comment>
<evidence type="ECO:0000313" key="2">
    <source>
        <dbReference type="Proteomes" id="UP000298337"/>
    </source>
</evidence>
<dbReference type="Proteomes" id="UP000298337">
    <property type="component" value="Unassembled WGS sequence"/>
</dbReference>
<evidence type="ECO:0000313" key="1">
    <source>
        <dbReference type="EMBL" id="TGE03837.1"/>
    </source>
</evidence>
<dbReference type="AlphaFoldDB" id="A0A4Z0NZS6"/>
<dbReference type="RefSeq" id="WP_135436938.1">
    <property type="nucleotide sequence ID" value="NZ_SRLA01000007.1"/>
</dbReference>
<proteinExistence type="predicted"/>
<gene>
    <name evidence="1" type="ORF">EU556_24840</name>
</gene>
<reference evidence="1 2" key="1">
    <citation type="submission" date="2019-04" db="EMBL/GenBank/DDBJ databases">
        <authorList>
            <person name="Feng G."/>
            <person name="Zhang J."/>
            <person name="Zhu H."/>
        </authorList>
    </citation>
    <scope>NUCLEOTIDE SEQUENCE [LARGE SCALE GENOMIC DNA]</scope>
    <source>
        <strain evidence="1 2">92R-1</strain>
    </source>
</reference>
<sequence length="136" mass="14792">MVDGAVLIPRNGRGRSGTSLAFRLGTTATHSNFSLGITDEKRSDSPLLFLEADSMVLEAGTTYPFSLSPHKGGVKGWYYSPAGPYSSQAPASGTLTLTRVDRQARILAGRFEFVATNRATGRQVRITQGRFDYQME</sequence>
<dbReference type="EMBL" id="SRLA01000007">
    <property type="protein sequence ID" value="TGE03837.1"/>
    <property type="molecule type" value="Genomic_DNA"/>
</dbReference>
<protein>
    <submittedName>
        <fullName evidence="1">Uncharacterized protein</fullName>
    </submittedName>
</protein>
<name>A0A4Z0NZS6_9BACT</name>
<accession>A0A4Z0NZS6</accession>
<keyword evidence="2" id="KW-1185">Reference proteome</keyword>
<dbReference type="OrthoDB" id="881763at2"/>
<organism evidence="1 2">
    <name type="scientific">Hymenobacter fodinae</name>
    <dbReference type="NCBI Taxonomy" id="2510796"/>
    <lineage>
        <taxon>Bacteria</taxon>
        <taxon>Pseudomonadati</taxon>
        <taxon>Bacteroidota</taxon>
        <taxon>Cytophagia</taxon>
        <taxon>Cytophagales</taxon>
        <taxon>Hymenobacteraceae</taxon>
        <taxon>Hymenobacter</taxon>
    </lineage>
</organism>